<proteinExistence type="predicted"/>
<accession>A0A418R6C0</accession>
<evidence type="ECO:0000256" key="1">
    <source>
        <dbReference type="SAM" id="MobiDB-lite"/>
    </source>
</evidence>
<comment type="caution">
    <text evidence="2">The sequence shown here is derived from an EMBL/GenBank/DDBJ whole genome shotgun (WGS) entry which is preliminary data.</text>
</comment>
<dbReference type="AlphaFoldDB" id="A0A418R6C0"/>
<keyword evidence="3" id="KW-1185">Reference proteome</keyword>
<evidence type="ECO:0000313" key="3">
    <source>
        <dbReference type="Proteomes" id="UP000284250"/>
    </source>
</evidence>
<evidence type="ECO:0008006" key="4">
    <source>
        <dbReference type="Google" id="ProtNLM"/>
    </source>
</evidence>
<name>A0A418R6C0_9BACT</name>
<protein>
    <recommendedName>
        <fullName evidence="4">STAS/SEC14 domain-containing protein</fullName>
    </recommendedName>
</protein>
<sequence>MHTAGIPAAFERLLAYSQQYQVRRWLADVSNLPLVNTDEQAWLSETWLPRFKALPIRTLALVLPINLHNQLVVEALLVEGRPQPRANVQFFSDIPAALDWLTPSALVAGRMENEWQQALPEWDNRHASRSGTPQAAMMNP</sequence>
<organism evidence="2 3">
    <name type="scientific">Hymenobacter rubripertinctus</name>
    <dbReference type="NCBI Taxonomy" id="2029981"/>
    <lineage>
        <taxon>Bacteria</taxon>
        <taxon>Pseudomonadati</taxon>
        <taxon>Bacteroidota</taxon>
        <taxon>Cytophagia</taxon>
        <taxon>Cytophagales</taxon>
        <taxon>Hymenobacteraceae</taxon>
        <taxon>Hymenobacter</taxon>
    </lineage>
</organism>
<feature type="region of interest" description="Disordered" evidence="1">
    <location>
        <begin position="119"/>
        <end position="140"/>
    </location>
</feature>
<dbReference type="OrthoDB" id="880556at2"/>
<gene>
    <name evidence="2" type="ORF">D0T11_03835</name>
</gene>
<reference evidence="2 3" key="1">
    <citation type="submission" date="2019-01" db="EMBL/GenBank/DDBJ databases">
        <title>Hymenobacter humicola sp. nov., isolated from soils in Antarctica.</title>
        <authorList>
            <person name="Sedlacek I."/>
            <person name="Holochova P."/>
            <person name="Kralova S."/>
            <person name="Pantucek R."/>
            <person name="Stankova E."/>
            <person name="Vrbovska V."/>
            <person name="Kristofova L."/>
            <person name="Svec P."/>
            <person name="Busse H.-J."/>
        </authorList>
    </citation>
    <scope>NUCLEOTIDE SEQUENCE [LARGE SCALE GENOMIC DNA]</scope>
    <source>
        <strain evidence="2 3">CCM 8852</strain>
    </source>
</reference>
<evidence type="ECO:0000313" key="2">
    <source>
        <dbReference type="EMBL" id="RIY12865.1"/>
    </source>
</evidence>
<dbReference type="RefSeq" id="WP_119654465.1">
    <property type="nucleotide sequence ID" value="NZ_JBHUOI010000028.1"/>
</dbReference>
<dbReference type="Proteomes" id="UP000284250">
    <property type="component" value="Unassembled WGS sequence"/>
</dbReference>
<dbReference type="EMBL" id="QYCN01000004">
    <property type="protein sequence ID" value="RIY12865.1"/>
    <property type="molecule type" value="Genomic_DNA"/>
</dbReference>